<dbReference type="RefSeq" id="WP_012167997.1">
    <property type="nucleotide sequence ID" value="NC_009930.1"/>
</dbReference>
<geneLocation type="plasmid" evidence="2 3">
    <name>pREB5</name>
</geneLocation>
<dbReference type="EMBL" id="CP000842">
    <property type="protein sequence ID" value="ABW32855.1"/>
    <property type="molecule type" value="Genomic_DNA"/>
</dbReference>
<dbReference type="HOGENOM" id="CLU_831375_0_0_3"/>
<evidence type="ECO:0000259" key="1">
    <source>
        <dbReference type="Pfam" id="PF05050"/>
    </source>
</evidence>
<dbReference type="Proteomes" id="UP000000268">
    <property type="component" value="Plasmid pREB5"/>
</dbReference>
<keyword evidence="2" id="KW-0808">Transferase</keyword>
<dbReference type="InterPro" id="IPR006342">
    <property type="entry name" value="FkbM_mtfrase"/>
</dbReference>
<gene>
    <name evidence="2" type="ordered locus">AM1_E0086</name>
</gene>
<dbReference type="InterPro" id="IPR053188">
    <property type="entry name" value="FkbM_Methyltransferase"/>
</dbReference>
<name>A8ZPB9_ACAM1</name>
<dbReference type="GO" id="GO:0032259">
    <property type="term" value="P:methylation"/>
    <property type="evidence" value="ECO:0007669"/>
    <property type="project" value="UniProtKB-KW"/>
</dbReference>
<dbReference type="OrthoDB" id="292760at2"/>
<reference evidence="2 3" key="1">
    <citation type="journal article" date="2008" name="Proc. Natl. Acad. Sci. U.S.A.">
        <title>Niche adaptation and genome expansion in the chlorophyll d-producing cyanobacterium Acaryochloris marina.</title>
        <authorList>
            <person name="Swingley W.D."/>
            <person name="Chen M."/>
            <person name="Cheung P.C."/>
            <person name="Conrad A.L."/>
            <person name="Dejesa L.C."/>
            <person name="Hao J."/>
            <person name="Honchak B.M."/>
            <person name="Karbach L.E."/>
            <person name="Kurdoglu A."/>
            <person name="Lahiri S."/>
            <person name="Mastrian S.D."/>
            <person name="Miyashita H."/>
            <person name="Page L."/>
            <person name="Ramakrishna P."/>
            <person name="Satoh S."/>
            <person name="Sattley W.M."/>
            <person name="Shimada Y."/>
            <person name="Taylor H.L."/>
            <person name="Tomo T."/>
            <person name="Tsuchiya T."/>
            <person name="Wang Z.T."/>
            <person name="Raymond J."/>
            <person name="Mimuro M."/>
            <person name="Blankenship R.E."/>
            <person name="Touchman J.W."/>
        </authorList>
    </citation>
    <scope>NUCLEOTIDE SEQUENCE [LARGE SCALE GENOMIC DNA]</scope>
    <source>
        <strain evidence="3">MBIC 11017</strain>
        <plasmid evidence="3">Plasmid pREB5</plasmid>
    </source>
</reference>
<evidence type="ECO:0000313" key="3">
    <source>
        <dbReference type="Proteomes" id="UP000000268"/>
    </source>
</evidence>
<dbReference type="KEGG" id="amr:AM1_E0086"/>
<dbReference type="GO" id="GO:0008171">
    <property type="term" value="F:O-methyltransferase activity"/>
    <property type="evidence" value="ECO:0007669"/>
    <property type="project" value="TreeGrafter"/>
</dbReference>
<keyword evidence="3" id="KW-1185">Reference proteome</keyword>
<protein>
    <submittedName>
        <fullName evidence="2">Methyltransferase, FkbM family</fullName>
    </submittedName>
</protein>
<keyword evidence="2" id="KW-0614">Plasmid</keyword>
<proteinExistence type="predicted"/>
<keyword evidence="2" id="KW-0489">Methyltransferase</keyword>
<dbReference type="AlphaFoldDB" id="A8ZPB9"/>
<dbReference type="InterPro" id="IPR029063">
    <property type="entry name" value="SAM-dependent_MTases_sf"/>
</dbReference>
<evidence type="ECO:0000313" key="2">
    <source>
        <dbReference type="EMBL" id="ABW32855.1"/>
    </source>
</evidence>
<dbReference type="Pfam" id="PF05050">
    <property type="entry name" value="Methyltransf_21"/>
    <property type="match status" value="1"/>
</dbReference>
<accession>A8ZPB9</accession>
<dbReference type="PANTHER" id="PTHR36973:SF4">
    <property type="entry name" value="NODULATION PROTEIN"/>
    <property type="match status" value="1"/>
</dbReference>
<organism evidence="2 3">
    <name type="scientific">Acaryochloris marina (strain MBIC 11017)</name>
    <dbReference type="NCBI Taxonomy" id="329726"/>
    <lineage>
        <taxon>Bacteria</taxon>
        <taxon>Bacillati</taxon>
        <taxon>Cyanobacteriota</taxon>
        <taxon>Cyanophyceae</taxon>
        <taxon>Acaryochloridales</taxon>
        <taxon>Acaryochloridaceae</taxon>
        <taxon>Acaryochloris</taxon>
    </lineage>
</organism>
<feature type="domain" description="Methyltransferase FkbM" evidence="1">
    <location>
        <begin position="28"/>
        <end position="199"/>
    </location>
</feature>
<sequence>MELNKEYVRKIIKWLKLAYPELPFTMYDIGVRYGIHYLYIDLLSLNHFKVIGFEVDKKEAENLTKNSKSGISEVWPYAVAKSKGRRKIYITKHPGCSSFYPPNQELLSQYSSFDFFKISETKFVETISIDDFIEGHETTAPDYLKIDVQGAEYEILEGSELALNNITGIFLETQLREIYLGAPLFPEIHMFLNNLGFRLIFCEYNADLGGELIEFDVAYVRDYKSVTSKKDLLKLVLFCCIHKNIDYAVNAVRNSSLTDSEKQEILNLFSRPLQPEKMLVKSDSPYISSNIELRKIHEDWWINKP</sequence>
<dbReference type="PANTHER" id="PTHR36973">
    <property type="entry name" value="SLL1456 PROTEIN-RELATED"/>
    <property type="match status" value="1"/>
</dbReference>
<dbReference type="SUPFAM" id="SSF53335">
    <property type="entry name" value="S-adenosyl-L-methionine-dependent methyltransferases"/>
    <property type="match status" value="1"/>
</dbReference>
<dbReference type="NCBIfam" id="TIGR01444">
    <property type="entry name" value="fkbM_fam"/>
    <property type="match status" value="1"/>
</dbReference>
<dbReference type="Gene3D" id="3.40.50.150">
    <property type="entry name" value="Vaccinia Virus protein VP39"/>
    <property type="match status" value="1"/>
</dbReference>